<dbReference type="SUPFAM" id="SSF158615">
    <property type="entry name" value="RbcX-like"/>
    <property type="match status" value="1"/>
</dbReference>
<evidence type="ECO:0000256" key="1">
    <source>
        <dbReference type="SAM" id="Phobius"/>
    </source>
</evidence>
<dbReference type="EMBL" id="BKCP01004306">
    <property type="protein sequence ID" value="GER30108.1"/>
    <property type="molecule type" value="Genomic_DNA"/>
</dbReference>
<accession>A0A5A7PC71</accession>
<keyword evidence="1" id="KW-0472">Membrane</keyword>
<keyword evidence="3" id="KW-1185">Reference proteome</keyword>
<feature type="transmembrane region" description="Helical" evidence="1">
    <location>
        <begin position="72"/>
        <end position="89"/>
    </location>
</feature>
<sequence length="205" mass="23335">MIGTEHVPCMGSLDVSNSFLDYASVKAHAGSKISRKKRKSGSLTANSGYFSYKAVRVVLNQLYEMNNPARTISAHVNVILFLWYALRYLSWSKKAYSFSILWTYNMDLTLILNGSSNGVAKIIIIIFKITCELPFKPIVASLSKEELWLMIWDSAAIYNLASVLACLGLLVFKLFIYFLSRPRYIYFLDFACYKPSHDLKLPELL</sequence>
<feature type="transmembrane region" description="Helical" evidence="1">
    <location>
        <begin position="155"/>
        <end position="179"/>
    </location>
</feature>
<dbReference type="InterPro" id="IPR038052">
    <property type="entry name" value="Chaperonin_RbcX_sf"/>
</dbReference>
<gene>
    <name evidence="2" type="ORF">STAS_06031</name>
</gene>
<proteinExistence type="predicted"/>
<evidence type="ECO:0000313" key="2">
    <source>
        <dbReference type="EMBL" id="GER30108.1"/>
    </source>
</evidence>
<name>A0A5A7PC71_STRAF</name>
<comment type="caution">
    <text evidence="2">The sequence shown here is derived from an EMBL/GenBank/DDBJ whole genome shotgun (WGS) entry which is preliminary data.</text>
</comment>
<keyword evidence="1" id="KW-1133">Transmembrane helix</keyword>
<evidence type="ECO:0000313" key="3">
    <source>
        <dbReference type="Proteomes" id="UP000325081"/>
    </source>
</evidence>
<dbReference type="Proteomes" id="UP000325081">
    <property type="component" value="Unassembled WGS sequence"/>
</dbReference>
<reference evidence="3" key="1">
    <citation type="journal article" date="2019" name="Curr. Biol.">
        <title>Genome Sequence of Striga asiatica Provides Insight into the Evolution of Plant Parasitism.</title>
        <authorList>
            <person name="Yoshida S."/>
            <person name="Kim S."/>
            <person name="Wafula E.K."/>
            <person name="Tanskanen J."/>
            <person name="Kim Y.M."/>
            <person name="Honaas L."/>
            <person name="Yang Z."/>
            <person name="Spallek T."/>
            <person name="Conn C.E."/>
            <person name="Ichihashi Y."/>
            <person name="Cheong K."/>
            <person name="Cui S."/>
            <person name="Der J.P."/>
            <person name="Gundlach H."/>
            <person name="Jiao Y."/>
            <person name="Hori C."/>
            <person name="Ishida J.K."/>
            <person name="Kasahara H."/>
            <person name="Kiba T."/>
            <person name="Kim M.S."/>
            <person name="Koo N."/>
            <person name="Laohavisit A."/>
            <person name="Lee Y.H."/>
            <person name="Lumba S."/>
            <person name="McCourt P."/>
            <person name="Mortimer J.C."/>
            <person name="Mutuku J.M."/>
            <person name="Nomura T."/>
            <person name="Sasaki-Sekimoto Y."/>
            <person name="Seto Y."/>
            <person name="Wang Y."/>
            <person name="Wakatake T."/>
            <person name="Sakakibara H."/>
            <person name="Demura T."/>
            <person name="Yamaguchi S."/>
            <person name="Yoneyama K."/>
            <person name="Manabe R.I."/>
            <person name="Nelson D.C."/>
            <person name="Schulman A.H."/>
            <person name="Timko M.P."/>
            <person name="dePamphilis C.W."/>
            <person name="Choi D."/>
            <person name="Shirasu K."/>
        </authorList>
    </citation>
    <scope>NUCLEOTIDE SEQUENCE [LARGE SCALE GENOMIC DNA]</scope>
    <source>
        <strain evidence="3">cv. UVA1</strain>
    </source>
</reference>
<dbReference type="OrthoDB" id="1895696at2759"/>
<protein>
    <submittedName>
        <fullName evidence="2">3-ketoacyl-CoA synthase</fullName>
    </submittedName>
</protein>
<keyword evidence="1" id="KW-0812">Transmembrane</keyword>
<dbReference type="AlphaFoldDB" id="A0A5A7PC71"/>
<organism evidence="2 3">
    <name type="scientific">Striga asiatica</name>
    <name type="common">Asiatic witchweed</name>
    <name type="synonym">Buchnera asiatica</name>
    <dbReference type="NCBI Taxonomy" id="4170"/>
    <lineage>
        <taxon>Eukaryota</taxon>
        <taxon>Viridiplantae</taxon>
        <taxon>Streptophyta</taxon>
        <taxon>Embryophyta</taxon>
        <taxon>Tracheophyta</taxon>
        <taxon>Spermatophyta</taxon>
        <taxon>Magnoliopsida</taxon>
        <taxon>eudicotyledons</taxon>
        <taxon>Gunneridae</taxon>
        <taxon>Pentapetalae</taxon>
        <taxon>asterids</taxon>
        <taxon>lamiids</taxon>
        <taxon>Lamiales</taxon>
        <taxon>Orobanchaceae</taxon>
        <taxon>Buchnereae</taxon>
        <taxon>Striga</taxon>
    </lineage>
</organism>